<gene>
    <name evidence="1" type="ORF">CROQUDRAFT_94140</name>
</gene>
<evidence type="ECO:0000313" key="2">
    <source>
        <dbReference type="Proteomes" id="UP000886653"/>
    </source>
</evidence>
<protein>
    <submittedName>
        <fullName evidence="1">Uncharacterized protein</fullName>
    </submittedName>
</protein>
<sequence length="112" mass="12471">MGVSNEQVCQKIGWIGGGRCGNVRACRPTRDGLDQDWAGLEQQVNQENRRSAKNLESTQGDLGAANWQMDDFGQFDCISITFTDHVMVEVWQDLAGSTGVRTGRVQNRLNLR</sequence>
<dbReference type="EMBL" id="MU167281">
    <property type="protein sequence ID" value="KAG0145165.1"/>
    <property type="molecule type" value="Genomic_DNA"/>
</dbReference>
<accession>A0A9P6TB08</accession>
<dbReference type="AlphaFoldDB" id="A0A9P6TB08"/>
<reference evidence="1" key="1">
    <citation type="submission" date="2013-11" db="EMBL/GenBank/DDBJ databases">
        <title>Genome sequence of the fusiform rust pathogen reveals effectors for host alternation and coevolution with pine.</title>
        <authorList>
            <consortium name="DOE Joint Genome Institute"/>
            <person name="Smith K."/>
            <person name="Pendleton A."/>
            <person name="Kubisiak T."/>
            <person name="Anderson C."/>
            <person name="Salamov A."/>
            <person name="Aerts A."/>
            <person name="Riley R."/>
            <person name="Clum A."/>
            <person name="Lindquist E."/>
            <person name="Ence D."/>
            <person name="Campbell M."/>
            <person name="Kronenberg Z."/>
            <person name="Feau N."/>
            <person name="Dhillon B."/>
            <person name="Hamelin R."/>
            <person name="Burleigh J."/>
            <person name="Smith J."/>
            <person name="Yandell M."/>
            <person name="Nelson C."/>
            <person name="Grigoriev I."/>
            <person name="Davis J."/>
        </authorList>
    </citation>
    <scope>NUCLEOTIDE SEQUENCE</scope>
    <source>
        <strain evidence="1">G11</strain>
    </source>
</reference>
<dbReference type="Proteomes" id="UP000886653">
    <property type="component" value="Unassembled WGS sequence"/>
</dbReference>
<comment type="caution">
    <text evidence="1">The sequence shown here is derived from an EMBL/GenBank/DDBJ whole genome shotgun (WGS) entry which is preliminary data.</text>
</comment>
<proteinExistence type="predicted"/>
<evidence type="ECO:0000313" key="1">
    <source>
        <dbReference type="EMBL" id="KAG0145165.1"/>
    </source>
</evidence>
<organism evidence="1 2">
    <name type="scientific">Cronartium quercuum f. sp. fusiforme G11</name>
    <dbReference type="NCBI Taxonomy" id="708437"/>
    <lineage>
        <taxon>Eukaryota</taxon>
        <taxon>Fungi</taxon>
        <taxon>Dikarya</taxon>
        <taxon>Basidiomycota</taxon>
        <taxon>Pucciniomycotina</taxon>
        <taxon>Pucciniomycetes</taxon>
        <taxon>Pucciniales</taxon>
        <taxon>Coleosporiaceae</taxon>
        <taxon>Cronartium</taxon>
    </lineage>
</organism>
<name>A0A9P6TB08_9BASI</name>
<keyword evidence="2" id="KW-1185">Reference proteome</keyword>